<evidence type="ECO:0000256" key="1">
    <source>
        <dbReference type="ARBA" id="ARBA00006484"/>
    </source>
</evidence>
<dbReference type="Proteomes" id="UP000001930">
    <property type="component" value="Chromosome I"/>
</dbReference>
<dbReference type="NCBIfam" id="NF006115">
    <property type="entry name" value="PRK08264.1-1"/>
    <property type="match status" value="1"/>
</dbReference>
<sequence length="332" mass="35396">MGASLIVGPSESFVDNEHSMTHKMHMHDFASVGGGVSALRSAVSTDESMRLHRFNGKSRMPISARAFFPGEWRHRVRLRARRRPYVTVVLSARIEMKPDDAVVLVTGANRGLGRAFVEGLKAAGAKRIYAAARDPARVATPGVQPVRLDVTRADDVAAAARDLRDVNLLVNNAGIYRTGSLVADADGGGLQAQLDTNFFGLLAMARAFAPVLRDNGGGAIVNVLSVLSWLGVPNAGAYGISKAAAWAATNAIRNELREQRTRVLALHSAYIDTDMVASARGVPKNRPEDVVRQTLDALAAGRDEVLVDDLTRAVKAGLSADPAVYTQPPMGA</sequence>
<gene>
    <name evidence="4" type="ordered locus">BTH_I0351</name>
</gene>
<protein>
    <submittedName>
        <fullName evidence="4">Oxidoreductase, short-chain dehydrogenase/reductase family</fullName>
    </submittedName>
</protein>
<proteinExistence type="inferred from homology"/>
<evidence type="ECO:0000256" key="2">
    <source>
        <dbReference type="ARBA" id="ARBA00023002"/>
    </source>
</evidence>
<dbReference type="Gene3D" id="3.40.50.720">
    <property type="entry name" value="NAD(P)-binding Rossmann-like Domain"/>
    <property type="match status" value="1"/>
</dbReference>
<evidence type="ECO:0000313" key="4">
    <source>
        <dbReference type="EMBL" id="ABC39091.1"/>
    </source>
</evidence>
<dbReference type="SUPFAM" id="SSF51735">
    <property type="entry name" value="NAD(P)-binding Rossmann-fold domains"/>
    <property type="match status" value="1"/>
</dbReference>
<dbReference type="EMBL" id="CP000086">
    <property type="protein sequence ID" value="ABC39091.1"/>
    <property type="molecule type" value="Genomic_DNA"/>
</dbReference>
<reference evidence="4 5" key="1">
    <citation type="journal article" date="2005" name="BMC Genomics">
        <title>Bacterial genome adaptation to niches: divergence of the potential virulence genes in three Burkholderia species of different survival strategies.</title>
        <authorList>
            <person name="Kim H.S."/>
            <person name="Schell M.A."/>
            <person name="Yu Y."/>
            <person name="Ulrich R.L."/>
            <person name="Sarria S.H."/>
            <person name="Nierman W.C."/>
            <person name="DeShazer D."/>
        </authorList>
    </citation>
    <scope>NUCLEOTIDE SEQUENCE [LARGE SCALE GENOMIC DNA]</scope>
    <source>
        <strain evidence="5">ATCC 700388 / DSM 13276 / CCUG 48851 / CIP 106301 / E264</strain>
    </source>
</reference>
<comment type="similarity">
    <text evidence="1 3">Belongs to the short-chain dehydrogenases/reductases (SDR) family.</text>
</comment>
<keyword evidence="5" id="KW-1185">Reference proteome</keyword>
<dbReference type="InterPro" id="IPR036291">
    <property type="entry name" value="NAD(P)-bd_dom_sf"/>
</dbReference>
<name>Q2T1P0_BURTA</name>
<dbReference type="PANTHER" id="PTHR43391:SF91">
    <property type="entry name" value="OS04G0390700 PROTEIN"/>
    <property type="match status" value="1"/>
</dbReference>
<dbReference type="AlphaFoldDB" id="Q2T1P0"/>
<evidence type="ECO:0000256" key="3">
    <source>
        <dbReference type="RuleBase" id="RU000363"/>
    </source>
</evidence>
<dbReference type="NCBIfam" id="NF006119">
    <property type="entry name" value="PRK08264.1-5"/>
    <property type="match status" value="1"/>
</dbReference>
<dbReference type="HOGENOM" id="CLU_010194_2_6_4"/>
<dbReference type="GO" id="GO:0016491">
    <property type="term" value="F:oxidoreductase activity"/>
    <property type="evidence" value="ECO:0007669"/>
    <property type="project" value="UniProtKB-KW"/>
</dbReference>
<dbReference type="PRINTS" id="PR00080">
    <property type="entry name" value="SDRFAMILY"/>
</dbReference>
<dbReference type="Pfam" id="PF00106">
    <property type="entry name" value="adh_short"/>
    <property type="match status" value="1"/>
</dbReference>
<dbReference type="GO" id="GO:0005829">
    <property type="term" value="C:cytosol"/>
    <property type="evidence" value="ECO:0007669"/>
    <property type="project" value="TreeGrafter"/>
</dbReference>
<dbReference type="KEGG" id="bte:BTH_I0351"/>
<keyword evidence="2" id="KW-0560">Oxidoreductase</keyword>
<evidence type="ECO:0000313" key="5">
    <source>
        <dbReference type="Proteomes" id="UP000001930"/>
    </source>
</evidence>
<dbReference type="PANTHER" id="PTHR43391">
    <property type="entry name" value="RETINOL DEHYDROGENASE-RELATED"/>
    <property type="match status" value="1"/>
</dbReference>
<organism evidence="4 5">
    <name type="scientific">Burkholderia thailandensis (strain ATCC 700388 / DSM 13276 / CCUG 48851 / CIP 106301 / E264)</name>
    <dbReference type="NCBI Taxonomy" id="271848"/>
    <lineage>
        <taxon>Bacteria</taxon>
        <taxon>Pseudomonadati</taxon>
        <taxon>Pseudomonadota</taxon>
        <taxon>Betaproteobacteria</taxon>
        <taxon>Burkholderiales</taxon>
        <taxon>Burkholderiaceae</taxon>
        <taxon>Burkholderia</taxon>
        <taxon>pseudomallei group</taxon>
    </lineage>
</organism>
<dbReference type="PRINTS" id="PR00081">
    <property type="entry name" value="GDHRDH"/>
</dbReference>
<accession>Q2T1P0</accession>
<dbReference type="NCBIfam" id="NF006117">
    <property type="entry name" value="PRK08264.1-3"/>
    <property type="match status" value="1"/>
</dbReference>
<dbReference type="InterPro" id="IPR002347">
    <property type="entry name" value="SDR_fam"/>
</dbReference>